<gene>
    <name evidence="2" type="ORF">HCR03_06265</name>
</gene>
<evidence type="ECO:0000256" key="1">
    <source>
        <dbReference type="SAM" id="MobiDB-lite"/>
    </source>
</evidence>
<evidence type="ECO:0000313" key="3">
    <source>
        <dbReference type="Proteomes" id="UP000515909"/>
    </source>
</evidence>
<dbReference type="RefSeq" id="WP_187037170.1">
    <property type="nucleotide sequence ID" value="NZ_CP060286.1"/>
</dbReference>
<sequence>MEKQGSDHAKGSKGMHGDKPFSKNTAMGKGGTAETPILHIGSLERL</sequence>
<name>A0A7G8TE02_9FIRM</name>
<reference evidence="2 3" key="1">
    <citation type="submission" date="2020-08" db="EMBL/GenBank/DDBJ databases">
        <title>The isolate Caproiciproducens sp. 7D4C2 produces n-caproate at mildly acidic conditions from hexoses: genome and rBOX comparison with related strains and chain-elongating bacteria.</title>
        <authorList>
            <person name="Esquivel-Elizondo S."/>
            <person name="Bagci C."/>
            <person name="Temovska M."/>
            <person name="Jeon B.S."/>
            <person name="Bessarab I."/>
            <person name="Williams R.B.H."/>
            <person name="Huson D.H."/>
            <person name="Angenent L.T."/>
        </authorList>
    </citation>
    <scope>NUCLEOTIDE SEQUENCE [LARGE SCALE GENOMIC DNA]</scope>
    <source>
        <strain evidence="2 3">7D4C2</strain>
    </source>
</reference>
<organism evidence="2 3">
    <name type="scientific">Caproicibacter fermentans</name>
    <dbReference type="NCBI Taxonomy" id="2576756"/>
    <lineage>
        <taxon>Bacteria</taxon>
        <taxon>Bacillati</taxon>
        <taxon>Bacillota</taxon>
        <taxon>Clostridia</taxon>
        <taxon>Eubacteriales</taxon>
        <taxon>Acutalibacteraceae</taxon>
        <taxon>Caproicibacter</taxon>
    </lineage>
</organism>
<accession>A0A7G8TE02</accession>
<protein>
    <submittedName>
        <fullName evidence="2">Uncharacterized protein</fullName>
    </submittedName>
</protein>
<evidence type="ECO:0000313" key="2">
    <source>
        <dbReference type="EMBL" id="QNK41843.1"/>
    </source>
</evidence>
<feature type="compositionally biased region" description="Basic and acidic residues" evidence="1">
    <location>
        <begin position="1"/>
        <end position="21"/>
    </location>
</feature>
<dbReference type="EMBL" id="CP060286">
    <property type="protein sequence ID" value="QNK41843.1"/>
    <property type="molecule type" value="Genomic_DNA"/>
</dbReference>
<proteinExistence type="predicted"/>
<feature type="region of interest" description="Disordered" evidence="1">
    <location>
        <begin position="1"/>
        <end position="46"/>
    </location>
</feature>
<dbReference type="AlphaFoldDB" id="A0A7G8TE02"/>
<dbReference type="Proteomes" id="UP000515909">
    <property type="component" value="Chromosome"/>
</dbReference>
<dbReference type="KEGG" id="cfem:HCR03_06265"/>